<dbReference type="RefSeq" id="WP_072861889.1">
    <property type="nucleotide sequence ID" value="NZ_FQUX01000003.1"/>
</dbReference>
<sequence length="171" mass="19733">MDKEDIRKYLEGGDLRTIGGVNFLVPLIRDQKDFDLLFHYLRSKGRHIVMRAADAVEKITLRHPEYLESHKGHLLGLIQSAEDKELKWHLSLLVSRLFLNDQELELVLAKLKEWASDPAESRIVRVNALQALCDIKDQDPGLEKDFRTLIGKLQKEEIASINARIRKLKIS</sequence>
<dbReference type="AlphaFoldDB" id="A0A1M5AJY9"/>
<accession>A0A1M5AJY9</accession>
<gene>
    <name evidence="1" type="ORF">SAMN03080594_103280</name>
</gene>
<reference evidence="2" key="1">
    <citation type="submission" date="2016-11" db="EMBL/GenBank/DDBJ databases">
        <authorList>
            <person name="Varghese N."/>
            <person name="Submissions S."/>
        </authorList>
    </citation>
    <scope>NUCLEOTIDE SEQUENCE [LARGE SCALE GENOMIC DNA]</scope>
    <source>
        <strain evidence="2">DSM 17539</strain>
    </source>
</reference>
<protein>
    <recommendedName>
        <fullName evidence="3">HEAT repeat-containing protein</fullName>
    </recommendedName>
</protein>
<keyword evidence="2" id="KW-1185">Reference proteome</keyword>
<dbReference type="InterPro" id="IPR016024">
    <property type="entry name" value="ARM-type_fold"/>
</dbReference>
<name>A0A1M5AJY9_9FLAO</name>
<dbReference type="SUPFAM" id="SSF48371">
    <property type="entry name" value="ARM repeat"/>
    <property type="match status" value="1"/>
</dbReference>
<dbReference type="OrthoDB" id="1444158at2"/>
<evidence type="ECO:0008006" key="3">
    <source>
        <dbReference type="Google" id="ProtNLM"/>
    </source>
</evidence>
<proteinExistence type="predicted"/>
<dbReference type="Proteomes" id="UP000184406">
    <property type="component" value="Unassembled WGS sequence"/>
</dbReference>
<evidence type="ECO:0000313" key="1">
    <source>
        <dbReference type="EMBL" id="SHF30533.1"/>
    </source>
</evidence>
<organism evidence="1 2">
    <name type="scientific">Arenibacter palladensis</name>
    <dbReference type="NCBI Taxonomy" id="237373"/>
    <lineage>
        <taxon>Bacteria</taxon>
        <taxon>Pseudomonadati</taxon>
        <taxon>Bacteroidota</taxon>
        <taxon>Flavobacteriia</taxon>
        <taxon>Flavobacteriales</taxon>
        <taxon>Flavobacteriaceae</taxon>
        <taxon>Arenibacter</taxon>
    </lineage>
</organism>
<dbReference type="EMBL" id="FQUX01000003">
    <property type="protein sequence ID" value="SHF30533.1"/>
    <property type="molecule type" value="Genomic_DNA"/>
</dbReference>
<evidence type="ECO:0000313" key="2">
    <source>
        <dbReference type="Proteomes" id="UP000184406"/>
    </source>
</evidence>